<reference evidence="9 10" key="1">
    <citation type="submission" date="2021-07" db="EMBL/GenBank/DDBJ databases">
        <title>Karlodiniumbacter phycospheric gen. nov., sp. nov., a phycosphere bacterium isolated from karlodinium veneficum.</title>
        <authorList>
            <person name="Peng Y."/>
            <person name="Jiang L."/>
            <person name="Lee J."/>
        </authorList>
    </citation>
    <scope>NUCLEOTIDE SEQUENCE</scope>
    <source>
        <strain evidence="9 10">N5</strain>
    </source>
</reference>
<dbReference type="Pfam" id="PF01925">
    <property type="entry name" value="TauE"/>
    <property type="match status" value="1"/>
</dbReference>
<dbReference type="EMBL" id="CP078073">
    <property type="protein sequence ID" value="QXL89941.1"/>
    <property type="molecule type" value="Genomic_DNA"/>
</dbReference>
<evidence type="ECO:0000256" key="1">
    <source>
        <dbReference type="ARBA" id="ARBA00004651"/>
    </source>
</evidence>
<dbReference type="InterPro" id="IPR052017">
    <property type="entry name" value="TSUP"/>
</dbReference>
<keyword evidence="5 8" id="KW-0812">Transmembrane</keyword>
<accession>A0A975U002</accession>
<feature type="transmembrane region" description="Helical" evidence="8">
    <location>
        <begin position="225"/>
        <end position="244"/>
    </location>
</feature>
<keyword evidence="10" id="KW-1185">Reference proteome</keyword>
<name>A0A975U002_9RHOB</name>
<sequence length="247" mass="25684">MPIDPLSIALAIIGIVIGGIVKGATGAGAPIVAVPLLAVAFDVPTAVTIFTIPNLISNMWQAWQYREHNLSRRFILPLLIAAFVGAGLGTVMLISLPSEFLTTGVAIGCIAYIAFRLARPDWSLSLKTATRVVAPVGLAAGVLQGAIGVSAPISVTFLSALKLDRPVFIATISAVFVAMSYAQIPLIASAGLMTPTLIVFGFAALGLVLITMPLGAALAQRWSPAVFSNIILVMLAVIALRLLANLF</sequence>
<feature type="transmembrane region" description="Helical" evidence="8">
    <location>
        <begin position="33"/>
        <end position="53"/>
    </location>
</feature>
<evidence type="ECO:0000256" key="6">
    <source>
        <dbReference type="ARBA" id="ARBA00022989"/>
    </source>
</evidence>
<dbReference type="PANTHER" id="PTHR30269:SF32">
    <property type="entry name" value="MEMBRANE TRANSPORTER PROTEIN-RELATED"/>
    <property type="match status" value="1"/>
</dbReference>
<evidence type="ECO:0000256" key="8">
    <source>
        <dbReference type="RuleBase" id="RU363041"/>
    </source>
</evidence>
<feature type="transmembrane region" description="Helical" evidence="8">
    <location>
        <begin position="138"/>
        <end position="161"/>
    </location>
</feature>
<dbReference type="PANTHER" id="PTHR30269">
    <property type="entry name" value="TRANSMEMBRANE PROTEIN YFCA"/>
    <property type="match status" value="1"/>
</dbReference>
<feature type="transmembrane region" description="Helical" evidence="8">
    <location>
        <begin position="167"/>
        <end position="190"/>
    </location>
</feature>
<dbReference type="AlphaFoldDB" id="A0A975U002"/>
<keyword evidence="7 8" id="KW-0472">Membrane</keyword>
<evidence type="ECO:0000313" key="9">
    <source>
        <dbReference type="EMBL" id="QXL89941.1"/>
    </source>
</evidence>
<dbReference type="Proteomes" id="UP000693972">
    <property type="component" value="Unassembled WGS sequence"/>
</dbReference>
<dbReference type="GO" id="GO:0005886">
    <property type="term" value="C:plasma membrane"/>
    <property type="evidence" value="ECO:0007669"/>
    <property type="project" value="UniProtKB-SubCell"/>
</dbReference>
<feature type="transmembrane region" description="Helical" evidence="8">
    <location>
        <begin position="100"/>
        <end position="118"/>
    </location>
</feature>
<keyword evidence="6 8" id="KW-1133">Transmembrane helix</keyword>
<keyword evidence="4 8" id="KW-1003">Cell membrane</keyword>
<keyword evidence="3" id="KW-0813">Transport</keyword>
<protein>
    <recommendedName>
        <fullName evidence="8">Probable membrane transporter protein</fullName>
    </recommendedName>
</protein>
<evidence type="ECO:0000313" key="10">
    <source>
        <dbReference type="Proteomes" id="UP000693972"/>
    </source>
</evidence>
<evidence type="ECO:0000256" key="2">
    <source>
        <dbReference type="ARBA" id="ARBA00009142"/>
    </source>
</evidence>
<organism evidence="9">
    <name type="scientific">Gymnodinialimonas phycosphaerae</name>
    <dbReference type="NCBI Taxonomy" id="2841589"/>
    <lineage>
        <taxon>Bacteria</taxon>
        <taxon>Pseudomonadati</taxon>
        <taxon>Pseudomonadota</taxon>
        <taxon>Alphaproteobacteria</taxon>
        <taxon>Rhodobacterales</taxon>
        <taxon>Paracoccaceae</taxon>
        <taxon>Gymnodinialimonas</taxon>
    </lineage>
</organism>
<proteinExistence type="inferred from homology"/>
<dbReference type="EMBL" id="JAIMBW010000001">
    <property type="protein sequence ID" value="MBY4891820.1"/>
    <property type="molecule type" value="Genomic_DNA"/>
</dbReference>
<dbReference type="InterPro" id="IPR002781">
    <property type="entry name" value="TM_pro_TauE-like"/>
</dbReference>
<comment type="subcellular location">
    <subcellularLocation>
        <location evidence="1 8">Cell membrane</location>
        <topology evidence="1 8">Multi-pass membrane protein</topology>
    </subcellularLocation>
</comment>
<evidence type="ECO:0000256" key="7">
    <source>
        <dbReference type="ARBA" id="ARBA00023136"/>
    </source>
</evidence>
<feature type="transmembrane region" description="Helical" evidence="8">
    <location>
        <begin position="197"/>
        <end position="219"/>
    </location>
</feature>
<evidence type="ECO:0000256" key="3">
    <source>
        <dbReference type="ARBA" id="ARBA00022448"/>
    </source>
</evidence>
<feature type="transmembrane region" description="Helical" evidence="8">
    <location>
        <begin position="74"/>
        <end position="94"/>
    </location>
</feature>
<evidence type="ECO:0000256" key="5">
    <source>
        <dbReference type="ARBA" id="ARBA00022692"/>
    </source>
</evidence>
<gene>
    <name evidence="9" type="ORF">KUL25_03475</name>
</gene>
<evidence type="ECO:0000256" key="4">
    <source>
        <dbReference type="ARBA" id="ARBA00022475"/>
    </source>
</evidence>
<comment type="similarity">
    <text evidence="2 8">Belongs to the 4-toluene sulfonate uptake permease (TSUP) (TC 2.A.102) family.</text>
</comment>